<dbReference type="InterPro" id="IPR058257">
    <property type="entry name" value="CorA-like_dom"/>
</dbReference>
<sequence>MSEKPIWPRQCLPEDVRAARIIQDLGETSKSLFSPPYSPLPVEIEVAEVTSKGTEDSFLDTEAALREHLSIHHTPIPHQNRTPWRSSFFLLEPAYSWSHLPITQDGMLSLLTALDVFPNIHRSLTAFGRKSFPKDEGFAGFDSATTLDRVGTWTSFGNATYPIYSHKLDIDIECCGLESCYLLKYVGKRDDATPGTNPWSIRHALIYQKVSREATRVSHILIRVPENVKQQLGSHLLRDDGRVMEFAQDWTHIHVTCFSSVDHDLREFINYLDEEITKVFERVIMSGLSPTELNEFDSVQRSTKDFKTLQYLSDQARRLINAITLNMETIKYFQKQIDHLKSLGSWVSARPDSLESLSRVLDRTQQEHHFSLKNASAVLERAKATSEQLRDAATLRNSEISKVNAEMANQNTLAIARLSERSEREALVVKTLTVLALVFVPAGFVADFLQMGYITISQEDPMRLSATADLKIYAALAIPLIGVTMLIYGIIEMMQKIRAREGRKQTIAQSVKQGKT</sequence>
<organism evidence="3 4">
    <name type="scientific">Fusarium albosuccineum</name>
    <dbReference type="NCBI Taxonomy" id="1237068"/>
    <lineage>
        <taxon>Eukaryota</taxon>
        <taxon>Fungi</taxon>
        <taxon>Dikarya</taxon>
        <taxon>Ascomycota</taxon>
        <taxon>Pezizomycotina</taxon>
        <taxon>Sordariomycetes</taxon>
        <taxon>Hypocreomycetidae</taxon>
        <taxon>Hypocreales</taxon>
        <taxon>Nectriaceae</taxon>
        <taxon>Fusarium</taxon>
        <taxon>Fusarium decemcellulare species complex</taxon>
    </lineage>
</organism>
<dbReference type="EMBL" id="JAADYS010002115">
    <property type="protein sequence ID" value="KAF4459685.1"/>
    <property type="molecule type" value="Genomic_DNA"/>
</dbReference>
<keyword evidence="1" id="KW-1133">Transmembrane helix</keyword>
<name>A0A8H4KYA0_9HYPO</name>
<reference evidence="3 4" key="1">
    <citation type="submission" date="2020-01" db="EMBL/GenBank/DDBJ databases">
        <title>Identification and distribution of gene clusters putatively required for synthesis of sphingolipid metabolism inhibitors in phylogenetically diverse species of the filamentous fungus Fusarium.</title>
        <authorList>
            <person name="Kim H.-S."/>
            <person name="Busman M."/>
            <person name="Brown D.W."/>
            <person name="Divon H."/>
            <person name="Uhlig S."/>
            <person name="Proctor R.H."/>
        </authorList>
    </citation>
    <scope>NUCLEOTIDE SEQUENCE [LARGE SCALE GENOMIC DNA]</scope>
    <source>
        <strain evidence="3 4">NRRL 20459</strain>
    </source>
</reference>
<dbReference type="Proteomes" id="UP000554235">
    <property type="component" value="Unassembled WGS sequence"/>
</dbReference>
<gene>
    <name evidence="3" type="ORF">FALBO_13558</name>
</gene>
<proteinExistence type="predicted"/>
<dbReference type="OrthoDB" id="5392974at2759"/>
<keyword evidence="1" id="KW-0812">Transmembrane</keyword>
<keyword evidence="4" id="KW-1185">Reference proteome</keyword>
<keyword evidence="1" id="KW-0472">Membrane</keyword>
<comment type="caution">
    <text evidence="3">The sequence shown here is derived from an EMBL/GenBank/DDBJ whole genome shotgun (WGS) entry which is preliminary data.</text>
</comment>
<feature type="transmembrane region" description="Helical" evidence="1">
    <location>
        <begin position="427"/>
        <end position="452"/>
    </location>
</feature>
<accession>A0A8H4KYA0</accession>
<evidence type="ECO:0000256" key="1">
    <source>
        <dbReference type="SAM" id="Phobius"/>
    </source>
</evidence>
<evidence type="ECO:0000259" key="2">
    <source>
        <dbReference type="Pfam" id="PF26616"/>
    </source>
</evidence>
<dbReference type="Pfam" id="PF26616">
    <property type="entry name" value="CorA-like"/>
    <property type="match status" value="1"/>
</dbReference>
<feature type="transmembrane region" description="Helical" evidence="1">
    <location>
        <begin position="472"/>
        <end position="491"/>
    </location>
</feature>
<dbReference type="AlphaFoldDB" id="A0A8H4KYA0"/>
<evidence type="ECO:0000313" key="3">
    <source>
        <dbReference type="EMBL" id="KAF4459685.1"/>
    </source>
</evidence>
<protein>
    <recommendedName>
        <fullName evidence="2">CorA-like transporter domain-containing protein</fullName>
    </recommendedName>
</protein>
<feature type="domain" description="CorA-like transporter" evidence="2">
    <location>
        <begin position="20"/>
        <end position="282"/>
    </location>
</feature>
<evidence type="ECO:0000313" key="4">
    <source>
        <dbReference type="Proteomes" id="UP000554235"/>
    </source>
</evidence>